<comment type="caution">
    <text evidence="1">The sequence shown here is derived from an EMBL/GenBank/DDBJ whole genome shotgun (WGS) entry which is preliminary data.</text>
</comment>
<dbReference type="AlphaFoldDB" id="A0A4Y7T3P1"/>
<evidence type="ECO:0000313" key="2">
    <source>
        <dbReference type="Proteomes" id="UP000298030"/>
    </source>
</evidence>
<evidence type="ECO:0000313" key="1">
    <source>
        <dbReference type="EMBL" id="TEB28793.1"/>
    </source>
</evidence>
<sequence>MVTPESQLPLAPRRIVKSVAVSRLVSVGLDLAQPMNYSGQRYWNQASNALEQMRGWPLAGIYKTRCNLSSSFQRDSSLVVDATDSIVGCLIRVLARYAMSGTSMGIVEFCNTHNRPISLVCCCSSLCRMLIKCHSTGVGTVHLEATTQLWRP</sequence>
<accession>A0A4Y7T3P1</accession>
<gene>
    <name evidence="1" type="ORF">FA13DRAFT_758378</name>
</gene>
<organism evidence="1 2">
    <name type="scientific">Coprinellus micaceus</name>
    <name type="common">Glistening ink-cap mushroom</name>
    <name type="synonym">Coprinus micaceus</name>
    <dbReference type="NCBI Taxonomy" id="71717"/>
    <lineage>
        <taxon>Eukaryota</taxon>
        <taxon>Fungi</taxon>
        <taxon>Dikarya</taxon>
        <taxon>Basidiomycota</taxon>
        <taxon>Agaricomycotina</taxon>
        <taxon>Agaricomycetes</taxon>
        <taxon>Agaricomycetidae</taxon>
        <taxon>Agaricales</taxon>
        <taxon>Agaricineae</taxon>
        <taxon>Psathyrellaceae</taxon>
        <taxon>Coprinellus</taxon>
    </lineage>
</organism>
<dbReference type="EMBL" id="QPFP01000030">
    <property type="protein sequence ID" value="TEB28793.1"/>
    <property type="molecule type" value="Genomic_DNA"/>
</dbReference>
<dbReference type="Proteomes" id="UP000298030">
    <property type="component" value="Unassembled WGS sequence"/>
</dbReference>
<reference evidence="1 2" key="1">
    <citation type="journal article" date="2019" name="Nat. Ecol. Evol.">
        <title>Megaphylogeny resolves global patterns of mushroom evolution.</title>
        <authorList>
            <person name="Varga T."/>
            <person name="Krizsan K."/>
            <person name="Foldi C."/>
            <person name="Dima B."/>
            <person name="Sanchez-Garcia M."/>
            <person name="Sanchez-Ramirez S."/>
            <person name="Szollosi G.J."/>
            <person name="Szarkandi J.G."/>
            <person name="Papp V."/>
            <person name="Albert L."/>
            <person name="Andreopoulos W."/>
            <person name="Angelini C."/>
            <person name="Antonin V."/>
            <person name="Barry K.W."/>
            <person name="Bougher N.L."/>
            <person name="Buchanan P."/>
            <person name="Buyck B."/>
            <person name="Bense V."/>
            <person name="Catcheside P."/>
            <person name="Chovatia M."/>
            <person name="Cooper J."/>
            <person name="Damon W."/>
            <person name="Desjardin D."/>
            <person name="Finy P."/>
            <person name="Geml J."/>
            <person name="Haridas S."/>
            <person name="Hughes K."/>
            <person name="Justo A."/>
            <person name="Karasinski D."/>
            <person name="Kautmanova I."/>
            <person name="Kiss B."/>
            <person name="Kocsube S."/>
            <person name="Kotiranta H."/>
            <person name="LaButti K.M."/>
            <person name="Lechner B.E."/>
            <person name="Liimatainen K."/>
            <person name="Lipzen A."/>
            <person name="Lukacs Z."/>
            <person name="Mihaltcheva S."/>
            <person name="Morgado L.N."/>
            <person name="Niskanen T."/>
            <person name="Noordeloos M.E."/>
            <person name="Ohm R.A."/>
            <person name="Ortiz-Santana B."/>
            <person name="Ovrebo C."/>
            <person name="Racz N."/>
            <person name="Riley R."/>
            <person name="Savchenko A."/>
            <person name="Shiryaev A."/>
            <person name="Soop K."/>
            <person name="Spirin V."/>
            <person name="Szebenyi C."/>
            <person name="Tomsovsky M."/>
            <person name="Tulloss R.E."/>
            <person name="Uehling J."/>
            <person name="Grigoriev I.V."/>
            <person name="Vagvolgyi C."/>
            <person name="Papp T."/>
            <person name="Martin F.M."/>
            <person name="Miettinen O."/>
            <person name="Hibbett D.S."/>
            <person name="Nagy L.G."/>
        </authorList>
    </citation>
    <scope>NUCLEOTIDE SEQUENCE [LARGE SCALE GENOMIC DNA]</scope>
    <source>
        <strain evidence="1 2">FP101781</strain>
    </source>
</reference>
<protein>
    <submittedName>
        <fullName evidence="1">Uncharacterized protein</fullName>
    </submittedName>
</protein>
<name>A0A4Y7T3P1_COPMI</name>
<keyword evidence="2" id="KW-1185">Reference proteome</keyword>
<proteinExistence type="predicted"/>